<dbReference type="AlphaFoldDB" id="A0A1F4Q282"/>
<gene>
    <name evidence="3" type="ORF">A2625_01420</name>
</gene>
<keyword evidence="1" id="KW-0732">Signal</keyword>
<sequence length="847" mass="89288">MKKIIKIKEGTWLLLLLLLFLPLAENVYADYLAVNAGCENDLGGFGGGRVLDSAVDLPVGSILQYIYAGPNGVIDNPNYNGGVTGDDAIILTAAVGADTKYLIFSNTAGLFYHGVVYQYAGGTPIVYVRAWNANALATATRYGNSDLISPFTNPDNAPLPNDVGLATYQTGNQFFSATVTAPALNAYWASGTNKTITWNKNAASAVPNQWRLSYAADGANYSPIATIAGTLGQTGNTWNYTWLVPSHNVATAKVRIEALDSSGIPRATGESSAFYIDNQAPFAPVAVYANPSAWANATFTITWEAPTDSSVLTGIASSWYKIGTGGTQTAGGATSFQILMTAVTSGTKEVYVWLVDGAGNTDPANSTMVKIYPDKTAPSFSGLVNAVTNTPTKEVNLSFNWSGTTKSDVDSGLAATNLYYYFRNTLASGVSNTTVRNSGTGTNDAQASVAASAGESWNYLHVICRDQVNNLSPVLDSPGIWVDTTPATFTFNPVNGATEVPVTQDVVIDFNDPMLPAMVSFEVIRDSDGLAAAATGLWSNGNQKLTLTHDPLDYSTSYTCYIKSATNEVLLSSVPASATFQTAIPIKPSLVSDGRALSDPDTGSVTLRWTNPVSDYMGGIITYFPHDNAVDNASNLAKWNGLNVYSGEAQGVISQGVAAASAPDPDILGGTKIIISGLSTTETYYFKIFSYVDVPGGRFYNLNAETGNGVKVAALPKTMTGLGPQSFTLTLESKVTTGGHGINHFAMPFAAPWYAYDAVGAPLVVGGTNEVTNAYELVKAINLAAPENIVSTFAKWNPATQTATGVKITGNDPEAVSDALRAIGLAQGESYQAYLTQGITIVIRDTQ</sequence>
<accession>A0A1F4Q282</accession>
<evidence type="ECO:0000313" key="3">
    <source>
        <dbReference type="EMBL" id="OGB89987.1"/>
    </source>
</evidence>
<reference evidence="3 4" key="1">
    <citation type="journal article" date="2016" name="Nat. Commun.">
        <title>Thousands of microbial genomes shed light on interconnected biogeochemical processes in an aquifer system.</title>
        <authorList>
            <person name="Anantharaman K."/>
            <person name="Brown C.T."/>
            <person name="Hug L.A."/>
            <person name="Sharon I."/>
            <person name="Castelle C.J."/>
            <person name="Probst A.J."/>
            <person name="Thomas B.C."/>
            <person name="Singh A."/>
            <person name="Wilkins M.J."/>
            <person name="Karaoz U."/>
            <person name="Brodie E.L."/>
            <person name="Williams K.H."/>
            <person name="Hubbard S.S."/>
            <person name="Banfield J.F."/>
        </authorList>
    </citation>
    <scope>NUCLEOTIDE SEQUENCE [LARGE SCALE GENOMIC DNA]</scope>
</reference>
<protein>
    <recommendedName>
        <fullName evidence="2">SbsA Ig-like domain-containing protein</fullName>
    </recommendedName>
</protein>
<comment type="caution">
    <text evidence="3">The sequence shown here is derived from an EMBL/GenBank/DDBJ whole genome shotgun (WGS) entry which is preliminary data.</text>
</comment>
<feature type="domain" description="SbsA Ig-like" evidence="2">
    <location>
        <begin position="484"/>
        <end position="565"/>
    </location>
</feature>
<proteinExistence type="predicted"/>
<name>A0A1F4Q282_UNCSA</name>
<dbReference type="Proteomes" id="UP000178724">
    <property type="component" value="Unassembled WGS sequence"/>
</dbReference>
<dbReference type="EMBL" id="METM01000016">
    <property type="protein sequence ID" value="OGB89987.1"/>
    <property type="molecule type" value="Genomic_DNA"/>
</dbReference>
<dbReference type="Pfam" id="PF13205">
    <property type="entry name" value="Big_5"/>
    <property type="match status" value="1"/>
</dbReference>
<evidence type="ECO:0000259" key="2">
    <source>
        <dbReference type="Pfam" id="PF13205"/>
    </source>
</evidence>
<evidence type="ECO:0000313" key="4">
    <source>
        <dbReference type="Proteomes" id="UP000178724"/>
    </source>
</evidence>
<organism evidence="3 4">
    <name type="scientific">candidate division WOR-1 bacterium RIFCSPHIGHO2_01_FULL_53_15</name>
    <dbReference type="NCBI Taxonomy" id="1802564"/>
    <lineage>
        <taxon>Bacteria</taxon>
        <taxon>Bacillati</taxon>
        <taxon>Saganbacteria</taxon>
    </lineage>
</organism>
<evidence type="ECO:0000256" key="1">
    <source>
        <dbReference type="ARBA" id="ARBA00022729"/>
    </source>
</evidence>
<dbReference type="InterPro" id="IPR032812">
    <property type="entry name" value="SbsA_Ig"/>
</dbReference>